<gene>
    <name evidence="1" type="ORF">L9F63_018228</name>
</gene>
<dbReference type="EMBL" id="JASPKZ010005683">
    <property type="protein sequence ID" value="KAJ9588416.1"/>
    <property type="molecule type" value="Genomic_DNA"/>
</dbReference>
<reference evidence="1" key="1">
    <citation type="journal article" date="2023" name="IScience">
        <title>Live-bearing cockroach genome reveals convergent evolutionary mechanisms linked to viviparity in insects and beyond.</title>
        <authorList>
            <person name="Fouks B."/>
            <person name="Harrison M.C."/>
            <person name="Mikhailova A.A."/>
            <person name="Marchal E."/>
            <person name="English S."/>
            <person name="Carruthers M."/>
            <person name="Jennings E.C."/>
            <person name="Chiamaka E.L."/>
            <person name="Frigard R.A."/>
            <person name="Pippel M."/>
            <person name="Attardo G.M."/>
            <person name="Benoit J.B."/>
            <person name="Bornberg-Bauer E."/>
            <person name="Tobe S.S."/>
        </authorList>
    </citation>
    <scope>NUCLEOTIDE SEQUENCE</scope>
    <source>
        <strain evidence="1">Stay&amp;Tobe</strain>
    </source>
</reference>
<comment type="caution">
    <text evidence="1">The sequence shown here is derived from an EMBL/GenBank/DDBJ whole genome shotgun (WGS) entry which is preliminary data.</text>
</comment>
<sequence>IKRIWLNVSDKTKLQSILYVHVCMRVLKVLFSLQTFFKYSTPKFWHISRLEQVTFLARVGYHRRSRPMYLYLLDSLFIYLKFYGTDICEKLHMCGGKFCGYGDITSHLFNCLVMNYY</sequence>
<keyword evidence="2" id="KW-1185">Reference proteome</keyword>
<feature type="non-terminal residue" evidence="1">
    <location>
        <position position="117"/>
    </location>
</feature>
<accession>A0AAD8EFQ4</accession>
<evidence type="ECO:0000313" key="1">
    <source>
        <dbReference type="EMBL" id="KAJ9588416.1"/>
    </source>
</evidence>
<dbReference type="Proteomes" id="UP001233999">
    <property type="component" value="Unassembled WGS sequence"/>
</dbReference>
<name>A0AAD8EFQ4_DIPPU</name>
<protein>
    <submittedName>
        <fullName evidence="1">Uncharacterized protein</fullName>
    </submittedName>
</protein>
<reference evidence="1" key="2">
    <citation type="submission" date="2023-05" db="EMBL/GenBank/DDBJ databases">
        <authorList>
            <person name="Fouks B."/>
        </authorList>
    </citation>
    <scope>NUCLEOTIDE SEQUENCE</scope>
    <source>
        <strain evidence="1">Stay&amp;Tobe</strain>
        <tissue evidence="1">Testes</tissue>
    </source>
</reference>
<organism evidence="1 2">
    <name type="scientific">Diploptera punctata</name>
    <name type="common">Pacific beetle cockroach</name>
    <dbReference type="NCBI Taxonomy" id="6984"/>
    <lineage>
        <taxon>Eukaryota</taxon>
        <taxon>Metazoa</taxon>
        <taxon>Ecdysozoa</taxon>
        <taxon>Arthropoda</taxon>
        <taxon>Hexapoda</taxon>
        <taxon>Insecta</taxon>
        <taxon>Pterygota</taxon>
        <taxon>Neoptera</taxon>
        <taxon>Polyneoptera</taxon>
        <taxon>Dictyoptera</taxon>
        <taxon>Blattodea</taxon>
        <taxon>Blaberoidea</taxon>
        <taxon>Blaberidae</taxon>
        <taxon>Diplopterinae</taxon>
        <taxon>Diploptera</taxon>
    </lineage>
</organism>
<dbReference type="AlphaFoldDB" id="A0AAD8EFQ4"/>
<feature type="non-terminal residue" evidence="1">
    <location>
        <position position="1"/>
    </location>
</feature>
<proteinExistence type="predicted"/>
<evidence type="ECO:0000313" key="2">
    <source>
        <dbReference type="Proteomes" id="UP001233999"/>
    </source>
</evidence>